<dbReference type="InterPro" id="IPR036397">
    <property type="entry name" value="RNaseH_sf"/>
</dbReference>
<keyword evidence="4" id="KW-1185">Reference proteome</keyword>
<reference evidence="3 4" key="1">
    <citation type="submission" date="2020-03" db="EMBL/GenBank/DDBJ databases">
        <title>Draft Genome Sequence of Cudoniella acicularis.</title>
        <authorList>
            <person name="Buettner E."/>
            <person name="Kellner H."/>
        </authorList>
    </citation>
    <scope>NUCLEOTIDE SEQUENCE [LARGE SCALE GENOMIC DNA]</scope>
    <source>
        <strain evidence="3 4">DSM 108380</strain>
    </source>
</reference>
<comment type="caution">
    <text evidence="3">The sequence shown here is derived from an EMBL/GenBank/DDBJ whole genome shotgun (WGS) entry which is preliminary data.</text>
</comment>
<protein>
    <recommendedName>
        <fullName evidence="2">RNase H type-1 domain-containing protein</fullName>
    </recommendedName>
</protein>
<dbReference type="Proteomes" id="UP000566819">
    <property type="component" value="Unassembled WGS sequence"/>
</dbReference>
<dbReference type="Pfam" id="PF00075">
    <property type="entry name" value="RNase_H"/>
    <property type="match status" value="1"/>
</dbReference>
<evidence type="ECO:0000313" key="4">
    <source>
        <dbReference type="Proteomes" id="UP000566819"/>
    </source>
</evidence>
<dbReference type="Gene3D" id="3.30.420.10">
    <property type="entry name" value="Ribonuclease H-like superfamily/Ribonuclease H"/>
    <property type="match status" value="1"/>
</dbReference>
<dbReference type="InterPro" id="IPR002156">
    <property type="entry name" value="RNaseH_domain"/>
</dbReference>
<dbReference type="AlphaFoldDB" id="A0A8H4W592"/>
<sequence length="355" mass="39337">MVQCIEIKWKCCAKGAWVCQCEEWGGIASRLLPSQSSSNSSSPGTSSTNLETARILMPIEALPPVAECLSLIHEIVTVLVEEPAKSTPELREYQATYATATSNRASQKENTLFDPLIRLGTRSIPLKDQKFDSNSLVVSIASDCRNNRSTDAQASYGIYWGPESKVNDKDQLWEFESQSNENAILIAASKALRSILMPMWYAEESDSEESTPRNAVNGLEICKILILTDSMYLVNEISEHIWKWKKNGFKNGKKKPVVKGGAFQELDGLIEDLEARGIPVWFWLIKKEFNHDADALAEHALDEKPKSDLCVTNPITGEVTTGRNWIKDPITSKTIPGPDTSLLNQSSQPGVSGIF</sequence>
<organism evidence="3 4">
    <name type="scientific">Cudoniella acicularis</name>
    <dbReference type="NCBI Taxonomy" id="354080"/>
    <lineage>
        <taxon>Eukaryota</taxon>
        <taxon>Fungi</taxon>
        <taxon>Dikarya</taxon>
        <taxon>Ascomycota</taxon>
        <taxon>Pezizomycotina</taxon>
        <taxon>Leotiomycetes</taxon>
        <taxon>Helotiales</taxon>
        <taxon>Tricladiaceae</taxon>
        <taxon>Cudoniella</taxon>
    </lineage>
</organism>
<evidence type="ECO:0000313" key="3">
    <source>
        <dbReference type="EMBL" id="KAF4632190.1"/>
    </source>
</evidence>
<dbReference type="GO" id="GO:0003676">
    <property type="term" value="F:nucleic acid binding"/>
    <property type="evidence" value="ECO:0007669"/>
    <property type="project" value="InterPro"/>
</dbReference>
<evidence type="ECO:0000256" key="1">
    <source>
        <dbReference type="SAM" id="MobiDB-lite"/>
    </source>
</evidence>
<accession>A0A8H4W592</accession>
<name>A0A8H4W592_9HELO</name>
<feature type="compositionally biased region" description="Polar residues" evidence="1">
    <location>
        <begin position="341"/>
        <end position="355"/>
    </location>
</feature>
<dbReference type="InterPro" id="IPR012337">
    <property type="entry name" value="RNaseH-like_sf"/>
</dbReference>
<feature type="region of interest" description="Disordered" evidence="1">
    <location>
        <begin position="336"/>
        <end position="355"/>
    </location>
</feature>
<dbReference type="OrthoDB" id="245563at2759"/>
<dbReference type="GO" id="GO:0004523">
    <property type="term" value="F:RNA-DNA hybrid ribonuclease activity"/>
    <property type="evidence" value="ECO:0007669"/>
    <property type="project" value="InterPro"/>
</dbReference>
<feature type="domain" description="RNase H type-1" evidence="2">
    <location>
        <begin position="142"/>
        <end position="302"/>
    </location>
</feature>
<proteinExistence type="predicted"/>
<dbReference type="EMBL" id="JAAMPI010000369">
    <property type="protein sequence ID" value="KAF4632190.1"/>
    <property type="molecule type" value="Genomic_DNA"/>
</dbReference>
<evidence type="ECO:0000259" key="2">
    <source>
        <dbReference type="PROSITE" id="PS50879"/>
    </source>
</evidence>
<gene>
    <name evidence="3" type="ORF">G7Y89_g5937</name>
</gene>
<dbReference type="SUPFAM" id="SSF53098">
    <property type="entry name" value="Ribonuclease H-like"/>
    <property type="match status" value="1"/>
</dbReference>
<dbReference type="PROSITE" id="PS50879">
    <property type="entry name" value="RNASE_H_1"/>
    <property type="match status" value="1"/>
</dbReference>